<gene>
    <name evidence="2" type="ORF">SR882_07945</name>
</gene>
<keyword evidence="3" id="KW-1185">Reference proteome</keyword>
<organism evidence="2 3">
    <name type="scientific">Guyparkeria halophila</name>
    <dbReference type="NCBI Taxonomy" id="47960"/>
    <lineage>
        <taxon>Bacteria</taxon>
        <taxon>Pseudomonadati</taxon>
        <taxon>Pseudomonadota</taxon>
        <taxon>Gammaproteobacteria</taxon>
        <taxon>Chromatiales</taxon>
        <taxon>Thioalkalibacteraceae</taxon>
        <taxon>Guyparkeria</taxon>
    </lineage>
</organism>
<dbReference type="RefSeq" id="WP_322520721.1">
    <property type="nucleotide sequence ID" value="NZ_CP140153.1"/>
</dbReference>
<reference evidence="2 3" key="1">
    <citation type="submission" date="2023-11" db="EMBL/GenBank/DDBJ databases">
        <title>MicrobeMod: A computational toolkit for identifying prokaryotic methylation and restriction-modification with nanopore sequencing.</title>
        <authorList>
            <person name="Crits-Christoph A."/>
            <person name="Kang S.C."/>
            <person name="Lee H."/>
            <person name="Ostrov N."/>
        </authorList>
    </citation>
    <scope>NUCLEOTIDE SEQUENCE [LARGE SCALE GENOMIC DNA]</scope>
    <source>
        <strain evidence="2 3">ATCC 49870</strain>
    </source>
</reference>
<evidence type="ECO:0000313" key="3">
    <source>
        <dbReference type="Proteomes" id="UP001327459"/>
    </source>
</evidence>
<evidence type="ECO:0000313" key="2">
    <source>
        <dbReference type="EMBL" id="WQH15695.1"/>
    </source>
</evidence>
<feature type="compositionally biased region" description="Basic and acidic residues" evidence="1">
    <location>
        <begin position="429"/>
        <end position="442"/>
    </location>
</feature>
<dbReference type="Proteomes" id="UP001327459">
    <property type="component" value="Chromosome"/>
</dbReference>
<accession>A0ABZ0YWX5</accession>
<evidence type="ECO:0008006" key="4">
    <source>
        <dbReference type="Google" id="ProtNLM"/>
    </source>
</evidence>
<proteinExistence type="predicted"/>
<sequence length="452" mass="51159">MNQLPDFLKHGEPARLFPVLADTNREQRIASILLAALPQIPALATELFRTAGIRIGKRSKIETFTEVVLKETKPSSCRPDGLIVVSTPKSTWTALVEAKIGKAELNQEQVERYLNLAKANGIDAVITLSNQFVARADHPPVPVSKTLLRKTELFHWSWTWIATQCEILDYQQAVEDEEQLFLLEELTRFLNHSGTGVERFTQMGKDWKDLVMAVANQEKLKKTGEDVESAVGCWHAEERDLSLQLSRHVGHPVKAKIERKLVDDPNQRLKQGISELVDTHRLQSSFLVPDSAADLDVCADLARKTITVSMKLKAPQDRKSTKARVNWLIRMLKKDDPRLLIRAYWPGRAPFTQKDIAAVREDPTALQTDNEKSTPHSFEVLLVEGLGKRFNGRRTFIEDLERLVPEFYDLVGQHLHAWQPKPPKPVARKPKESLEALPKESSGEQEEMDTGT</sequence>
<dbReference type="EMBL" id="CP140153">
    <property type="protein sequence ID" value="WQH15695.1"/>
    <property type="molecule type" value="Genomic_DNA"/>
</dbReference>
<feature type="compositionally biased region" description="Acidic residues" evidence="1">
    <location>
        <begin position="443"/>
        <end position="452"/>
    </location>
</feature>
<evidence type="ECO:0000256" key="1">
    <source>
        <dbReference type="SAM" id="MobiDB-lite"/>
    </source>
</evidence>
<feature type="region of interest" description="Disordered" evidence="1">
    <location>
        <begin position="417"/>
        <end position="452"/>
    </location>
</feature>
<protein>
    <recommendedName>
        <fullName evidence="4">Stress response protein</fullName>
    </recommendedName>
</protein>
<name>A0ABZ0YWX5_9GAMM</name>